<feature type="transmembrane region" description="Helical" evidence="8">
    <location>
        <begin position="56"/>
        <end position="80"/>
    </location>
</feature>
<keyword evidence="5" id="KW-0560">Oxidoreductase</keyword>
<dbReference type="InterPro" id="IPR001750">
    <property type="entry name" value="ND/Mrp_TM"/>
</dbReference>
<keyword evidence="3 7" id="KW-0812">Transmembrane</keyword>
<accession>A0A7C2VIL9</accession>
<dbReference type="GO" id="GO:0008137">
    <property type="term" value="F:NADH dehydrogenase (ubiquinone) activity"/>
    <property type="evidence" value="ECO:0007669"/>
    <property type="project" value="InterPro"/>
</dbReference>
<dbReference type="InterPro" id="IPR052175">
    <property type="entry name" value="ComplexI-like_HydComp"/>
</dbReference>
<feature type="domain" description="NADH:quinone oxidoreductase/Mrp antiporter transmembrane" evidence="9">
    <location>
        <begin position="119"/>
        <end position="415"/>
    </location>
</feature>
<dbReference type="PRINTS" id="PR01437">
    <property type="entry name" value="NUOXDRDTASE4"/>
</dbReference>
<protein>
    <submittedName>
        <fullName evidence="10">Hydrogenase 4 subunit F</fullName>
    </submittedName>
</protein>
<feature type="transmembrane region" description="Helical" evidence="8">
    <location>
        <begin position="272"/>
        <end position="292"/>
    </location>
</feature>
<evidence type="ECO:0000256" key="7">
    <source>
        <dbReference type="RuleBase" id="RU000320"/>
    </source>
</evidence>
<name>A0A7C2VIL9_9AQUI</name>
<feature type="transmembrane region" description="Helical" evidence="8">
    <location>
        <begin position="200"/>
        <end position="219"/>
    </location>
</feature>
<evidence type="ECO:0000313" key="10">
    <source>
        <dbReference type="EMBL" id="HEW46736.1"/>
    </source>
</evidence>
<dbReference type="EMBL" id="DSFP01000072">
    <property type="protein sequence ID" value="HEW46736.1"/>
    <property type="molecule type" value="Genomic_DNA"/>
</dbReference>
<organism evidence="10">
    <name type="scientific">Hydrogenobacter sp</name>
    <dbReference type="NCBI Taxonomy" id="2152829"/>
    <lineage>
        <taxon>Bacteria</taxon>
        <taxon>Pseudomonadati</taxon>
        <taxon>Aquificota</taxon>
        <taxon>Aquificia</taxon>
        <taxon>Aquificales</taxon>
        <taxon>Aquificaceae</taxon>
        <taxon>Hydrogenobacter</taxon>
    </lineage>
</organism>
<feature type="transmembrane region" description="Helical" evidence="8">
    <location>
        <begin position="449"/>
        <end position="467"/>
    </location>
</feature>
<feature type="transmembrane region" description="Helical" evidence="8">
    <location>
        <begin position="154"/>
        <end position="179"/>
    </location>
</feature>
<feature type="transmembrane region" description="Helical" evidence="8">
    <location>
        <begin position="239"/>
        <end position="260"/>
    </location>
</feature>
<feature type="transmembrane region" description="Helical" evidence="8">
    <location>
        <begin position="312"/>
        <end position="333"/>
    </location>
</feature>
<dbReference type="GO" id="GO:0016491">
    <property type="term" value="F:oxidoreductase activity"/>
    <property type="evidence" value="ECO:0007669"/>
    <property type="project" value="UniProtKB-KW"/>
</dbReference>
<keyword evidence="6 8" id="KW-0472">Membrane</keyword>
<keyword evidence="4 8" id="KW-1133">Transmembrane helix</keyword>
<evidence type="ECO:0000259" key="9">
    <source>
        <dbReference type="Pfam" id="PF00361"/>
    </source>
</evidence>
<feature type="transmembrane region" description="Helical" evidence="8">
    <location>
        <begin position="364"/>
        <end position="385"/>
    </location>
</feature>
<feature type="transmembrane region" description="Helical" evidence="8">
    <location>
        <begin position="24"/>
        <end position="44"/>
    </location>
</feature>
<proteinExistence type="predicted"/>
<feature type="transmembrane region" description="Helical" evidence="8">
    <location>
        <begin position="405"/>
        <end position="428"/>
    </location>
</feature>
<evidence type="ECO:0000256" key="3">
    <source>
        <dbReference type="ARBA" id="ARBA00022692"/>
    </source>
</evidence>
<evidence type="ECO:0000256" key="2">
    <source>
        <dbReference type="ARBA" id="ARBA00022475"/>
    </source>
</evidence>
<keyword evidence="2" id="KW-1003">Cell membrane</keyword>
<dbReference type="PANTHER" id="PTHR42682:SF5">
    <property type="entry name" value="HYDROGENASE-4 COMPONENT F"/>
    <property type="match status" value="1"/>
</dbReference>
<feature type="transmembrane region" description="Helical" evidence="8">
    <location>
        <begin position="123"/>
        <end position="142"/>
    </location>
</feature>
<dbReference type="GO" id="GO:0005886">
    <property type="term" value="C:plasma membrane"/>
    <property type="evidence" value="ECO:0007669"/>
    <property type="project" value="UniProtKB-SubCell"/>
</dbReference>
<dbReference type="AlphaFoldDB" id="A0A7C2VIL9"/>
<evidence type="ECO:0000256" key="1">
    <source>
        <dbReference type="ARBA" id="ARBA00004651"/>
    </source>
</evidence>
<feature type="transmembrane region" description="Helical" evidence="8">
    <location>
        <begin position="100"/>
        <end position="118"/>
    </location>
</feature>
<comment type="caution">
    <text evidence="10">The sequence shown here is derived from an EMBL/GenBank/DDBJ whole genome shotgun (WGS) entry which is preliminary data.</text>
</comment>
<dbReference type="InterPro" id="IPR003918">
    <property type="entry name" value="NADH_UbQ_OxRdtase"/>
</dbReference>
<gene>
    <name evidence="10" type="ORF">ENO47_08790</name>
</gene>
<comment type="subcellular location">
    <subcellularLocation>
        <location evidence="1">Cell membrane</location>
        <topology evidence="1">Multi-pass membrane protein</topology>
    </subcellularLocation>
    <subcellularLocation>
        <location evidence="7">Membrane</location>
        <topology evidence="7">Multi-pass membrane protein</topology>
    </subcellularLocation>
</comment>
<evidence type="ECO:0000256" key="4">
    <source>
        <dbReference type="ARBA" id="ARBA00022989"/>
    </source>
</evidence>
<evidence type="ECO:0000256" key="8">
    <source>
        <dbReference type="SAM" id="Phobius"/>
    </source>
</evidence>
<reference evidence="10" key="1">
    <citation type="journal article" date="2020" name="mSystems">
        <title>Genome- and Community-Level Interaction Insights into Carbon Utilization and Element Cycling Functions of Hydrothermarchaeota in Hydrothermal Sediment.</title>
        <authorList>
            <person name="Zhou Z."/>
            <person name="Liu Y."/>
            <person name="Xu W."/>
            <person name="Pan J."/>
            <person name="Luo Z.H."/>
            <person name="Li M."/>
        </authorList>
    </citation>
    <scope>NUCLEOTIDE SEQUENCE [LARGE SCALE GENOMIC DNA]</scope>
    <source>
        <strain evidence="10">SpSt-132</strain>
    </source>
</reference>
<sequence length="487" mass="53178">MLLMLLTPIITALACYILKGRSLTGYVSLVGAIFLSVFSAFPIVKAFNKPLEFWGFFYMDAFSAYIASLVVFLGLVSSIYSIHYIDHEFHVGLINEEGIRIYYSLLHLFIFTMLLVVVSNNLALMWIAIEATTIVSAILIGLGYKKRPMAIEAAWKYIILCTVGLAFALLGIFITYYASTATGVSKGMLNWTDLIQIAHMLNPLTMKLAFIFVLVGYGTKAGLAPLHNWLPDAHSEAPSPISALLSGILLNTAFYGIIRFIAIVEPSTGKAFVSNLLIIFGILSVGISALFILVQENYKRLLAYSSIEHMGIIALGIGIGGPIGIYGALLHILNHALAKPLMFLTAGRIQAYYGSTKIEKVRGVLSTLPLLGTLTFIGVLSLSGSPPFNVFISEFTILKAAALNGLWWVVASFLFFLVIVFYGMLSAFGRMLFGQGSAERSRSLEKVSVASDFVMVLMALLIILLGFKVPDFLDSAIRSCIYTMGVK</sequence>
<dbReference type="Pfam" id="PF00361">
    <property type="entry name" value="Proton_antipo_M"/>
    <property type="match status" value="1"/>
</dbReference>
<dbReference type="PANTHER" id="PTHR42682">
    <property type="entry name" value="HYDROGENASE-4 COMPONENT F"/>
    <property type="match status" value="1"/>
</dbReference>
<dbReference type="GO" id="GO:0042773">
    <property type="term" value="P:ATP synthesis coupled electron transport"/>
    <property type="evidence" value="ECO:0007669"/>
    <property type="project" value="InterPro"/>
</dbReference>
<evidence type="ECO:0000256" key="5">
    <source>
        <dbReference type="ARBA" id="ARBA00023002"/>
    </source>
</evidence>
<evidence type="ECO:0000256" key="6">
    <source>
        <dbReference type="ARBA" id="ARBA00023136"/>
    </source>
</evidence>